<dbReference type="InterPro" id="IPR007642">
    <property type="entry name" value="RNA_pol_Rpb2_2"/>
</dbReference>
<dbReference type="InterPro" id="IPR017441">
    <property type="entry name" value="Protein_kinase_ATP_BS"/>
</dbReference>
<evidence type="ECO:0000256" key="6">
    <source>
        <dbReference type="ARBA" id="ARBA00022741"/>
    </source>
</evidence>
<evidence type="ECO:0000256" key="1">
    <source>
        <dbReference type="ARBA" id="ARBA00006835"/>
    </source>
</evidence>
<dbReference type="GO" id="GO:0003677">
    <property type="term" value="F:DNA binding"/>
    <property type="evidence" value="ECO:0007669"/>
    <property type="project" value="InterPro"/>
</dbReference>
<dbReference type="GO" id="GO:0000428">
    <property type="term" value="C:DNA-directed RNA polymerase complex"/>
    <property type="evidence" value="ECO:0007669"/>
    <property type="project" value="UniProtKB-KW"/>
</dbReference>
<keyword evidence="11" id="KW-0812">Transmembrane</keyword>
<evidence type="ECO:0000256" key="3">
    <source>
        <dbReference type="ARBA" id="ARBA00022478"/>
    </source>
</evidence>
<protein>
    <recommendedName>
        <fullName evidence="2">DNA-directed RNA polymerase</fullName>
        <ecNumber evidence="2">2.7.7.6</ecNumber>
    </recommendedName>
</protein>
<keyword evidence="4" id="KW-0808">Transferase</keyword>
<dbReference type="SMART" id="SM00220">
    <property type="entry name" value="S_TKc"/>
    <property type="match status" value="1"/>
</dbReference>
<sequence length="1230" mass="137500">MGVQSDMEIIQMVGIQKKYLETLMPSLQEIHDKGIFSQKSALEYLANKIKVKPGNERRPKQDPMEVIHRQLLSHIDCPNNNLAPKIRYFGLMIRRVINAMHDDKIIDDRDYYGNKRLELSGQLVSLLFEDQFKSMNTELQKQADLLLSKWHQRGSHRQDDVSTYPDILDSWQDRSKLTKAMVNSISTGNWNIKRFRIDRAGVSQVLSRFSYMSCVGSMMRVKSQFEKSRKVAGPRALQPSQWGMLCPADTPEGEQCGLVKHLSLLTHVTTGESEGALRQMCYCLGVEDAHGLSGEELHHTGNYLVFLNGSLLGVHRRPKRFMSNLQQLRRRGRVGEFVSIYEEESWNAVIIASDGGRLCRPLIIVENGKIRFDPAKHVPLMLKKPEDGGMSFADFLKQGVLEWVDVNEENNLFIALQPHEVTKETTHLEIEPFTILGVVSGLIPWPNHNQSPRNTYECAMGKQAMGCIAMNQFSRTDTLLLGLVYPEKPLCSSKTLNLVNFHHLGAGLEYLQPRILKFVGLTCSATLLLSTISISSSFSTETTRQDLPFTWGKQDARTLYFGTHILQMGMALLIALLSVLPSCCRLLRLLDWELIMTGYAVAFIVCLHMMNYKYAAGLYEDGPKTAPIEFNVDCARERLVFEMAVVVAAFTASVPVRCCLAWMVPVSAMISHLGFTYVVGGPNGGDFLTEFLEFLVLCCFSIYGAWQNEQHVRDKWLARRQIQEQAADLADQVALRSAIEFLTGALSDIVLEINSDMTVKTTGSVMHDSFFGASVGGKNFTELTCPVDRDRFLELLQRASRSHVLESCPMSLVRRGRNFEAQVMAVIVLCKIPFFVVGIREDSPQENAAVDLFSLSCSSEDDTGGKRQAEGQADGMLQGVHNNQASDLRSQGALSLGESLCTDRTERIFSDLAKVSARHGPVGPLVQKRLRQICELGCMEHWLLDWDDMAIPEERIYLGRGGYGVVLLAELHGCQVAVKLPKVLDGAVPARALPTFANELRMLRRLRHPNIVLFYGAAIEPDLGVLALVSEFVDGTTLQSAVISRAQPALGVPERWWILLDISKALRFMHCQMPAILHGDLKGCNIMVEYLPVRAKLLDFGLSCLHKEGMQPFGGTTRWRAPELFWSLGRAATPAADVFSFGRVVFLTLTGLMPPAPPLKHANGRNSLLDGAETSEELWAFTWPATAVSSMKQLCESCCSLAASKRWTMVQVQEEVQRQVGISRSTVIWC</sequence>
<dbReference type="SUPFAM" id="SSF64484">
    <property type="entry name" value="beta and beta-prime subunits of DNA dependent RNA-polymerase"/>
    <property type="match status" value="1"/>
</dbReference>
<feature type="transmembrane region" description="Helical" evidence="11">
    <location>
        <begin position="518"/>
        <end position="538"/>
    </location>
</feature>
<keyword evidence="6 9" id="KW-0547">Nucleotide-binding</keyword>
<dbReference type="GO" id="GO:0003899">
    <property type="term" value="F:DNA-directed RNA polymerase activity"/>
    <property type="evidence" value="ECO:0007669"/>
    <property type="project" value="UniProtKB-EC"/>
</dbReference>
<accession>A0A813L9F8</accession>
<dbReference type="Pfam" id="PF04566">
    <property type="entry name" value="RNA_pol_Rpb2_4"/>
    <property type="match status" value="1"/>
</dbReference>
<keyword evidence="3" id="KW-0240">DNA-directed RNA polymerase</keyword>
<feature type="transmembrane region" description="Helical" evidence="11">
    <location>
        <begin position="592"/>
        <end position="610"/>
    </location>
</feature>
<keyword evidence="5" id="KW-0548">Nucleotidyltransferase</keyword>
<evidence type="ECO:0000313" key="13">
    <source>
        <dbReference type="EMBL" id="CAE8721946.1"/>
    </source>
</evidence>
<dbReference type="InterPro" id="IPR007645">
    <property type="entry name" value="RNA_pol_Rpb2_3"/>
</dbReference>
<evidence type="ECO:0000256" key="2">
    <source>
        <dbReference type="ARBA" id="ARBA00012418"/>
    </source>
</evidence>
<evidence type="ECO:0000256" key="11">
    <source>
        <dbReference type="SAM" id="Phobius"/>
    </source>
</evidence>
<reference evidence="13" key="1">
    <citation type="submission" date="2021-02" db="EMBL/GenBank/DDBJ databases">
        <authorList>
            <person name="Dougan E. K."/>
            <person name="Rhodes N."/>
            <person name="Thang M."/>
            <person name="Chan C."/>
        </authorList>
    </citation>
    <scope>NUCLEOTIDE SEQUENCE</scope>
</reference>
<dbReference type="AlphaFoldDB" id="A0A813L9F8"/>
<evidence type="ECO:0000256" key="8">
    <source>
        <dbReference type="ARBA" id="ARBA00023163"/>
    </source>
</evidence>
<feature type="binding site" evidence="9">
    <location>
        <position position="979"/>
    </location>
    <ligand>
        <name>ATP</name>
        <dbReference type="ChEBI" id="CHEBI:30616"/>
    </ligand>
</feature>
<dbReference type="InterPro" id="IPR008271">
    <property type="entry name" value="Ser/Thr_kinase_AS"/>
</dbReference>
<dbReference type="InterPro" id="IPR007120">
    <property type="entry name" value="DNA-dir_RNAP_su2_dom"/>
</dbReference>
<dbReference type="Pfam" id="PF04567">
    <property type="entry name" value="RNA_pol_Rpb2_5"/>
    <property type="match status" value="1"/>
</dbReference>
<dbReference type="GO" id="GO:0032549">
    <property type="term" value="F:ribonucleoside binding"/>
    <property type="evidence" value="ECO:0007669"/>
    <property type="project" value="InterPro"/>
</dbReference>
<dbReference type="PROSITE" id="PS00107">
    <property type="entry name" value="PROTEIN_KINASE_ATP"/>
    <property type="match status" value="1"/>
</dbReference>
<keyword evidence="7 9" id="KW-0067">ATP-binding</keyword>
<comment type="similarity">
    <text evidence="1 10">Belongs to the RNA polymerase beta chain family.</text>
</comment>
<dbReference type="PANTHER" id="PTHR20856">
    <property type="entry name" value="DNA-DIRECTED RNA POLYMERASE I SUBUNIT 2"/>
    <property type="match status" value="1"/>
</dbReference>
<feature type="domain" description="Protein kinase" evidence="12">
    <location>
        <begin position="952"/>
        <end position="1220"/>
    </location>
</feature>
<dbReference type="InterPro" id="IPR000719">
    <property type="entry name" value="Prot_kinase_dom"/>
</dbReference>
<dbReference type="InterPro" id="IPR015712">
    <property type="entry name" value="DNA-dir_RNA_pol_su2"/>
</dbReference>
<keyword evidence="8" id="KW-0804">Transcription</keyword>
<evidence type="ECO:0000256" key="4">
    <source>
        <dbReference type="ARBA" id="ARBA00022679"/>
    </source>
</evidence>
<evidence type="ECO:0000259" key="12">
    <source>
        <dbReference type="PROSITE" id="PS50011"/>
    </source>
</evidence>
<organism evidence="13 14">
    <name type="scientific">Polarella glacialis</name>
    <name type="common">Dinoflagellate</name>
    <dbReference type="NCBI Taxonomy" id="89957"/>
    <lineage>
        <taxon>Eukaryota</taxon>
        <taxon>Sar</taxon>
        <taxon>Alveolata</taxon>
        <taxon>Dinophyceae</taxon>
        <taxon>Suessiales</taxon>
        <taxon>Suessiaceae</taxon>
        <taxon>Polarella</taxon>
    </lineage>
</organism>
<feature type="transmembrane region" description="Helical" evidence="11">
    <location>
        <begin position="558"/>
        <end position="580"/>
    </location>
</feature>
<evidence type="ECO:0000313" key="14">
    <source>
        <dbReference type="Proteomes" id="UP000626109"/>
    </source>
</evidence>
<dbReference type="PROSITE" id="PS00108">
    <property type="entry name" value="PROTEIN_KINASE_ST"/>
    <property type="match status" value="1"/>
</dbReference>
<dbReference type="GO" id="GO:0004672">
    <property type="term" value="F:protein kinase activity"/>
    <property type="evidence" value="ECO:0007669"/>
    <property type="project" value="InterPro"/>
</dbReference>
<dbReference type="Pfam" id="PF00069">
    <property type="entry name" value="Pkinase"/>
    <property type="match status" value="1"/>
</dbReference>
<dbReference type="GO" id="GO:0006351">
    <property type="term" value="P:DNA-templated transcription"/>
    <property type="evidence" value="ECO:0007669"/>
    <property type="project" value="InterPro"/>
</dbReference>
<proteinExistence type="inferred from homology"/>
<dbReference type="PROSITE" id="PS50011">
    <property type="entry name" value="PROTEIN_KINASE_DOM"/>
    <property type="match status" value="1"/>
</dbReference>
<name>A0A813L9F8_POLGL</name>
<evidence type="ECO:0000256" key="5">
    <source>
        <dbReference type="ARBA" id="ARBA00022695"/>
    </source>
</evidence>
<dbReference type="GO" id="GO:0005524">
    <property type="term" value="F:ATP binding"/>
    <property type="evidence" value="ECO:0007669"/>
    <property type="project" value="UniProtKB-UniRule"/>
</dbReference>
<gene>
    <name evidence="13" type="ORF">PGLA2088_LOCUS42224</name>
</gene>
<dbReference type="Pfam" id="PF00562">
    <property type="entry name" value="RNA_pol_Rpb2_6"/>
    <property type="match status" value="1"/>
</dbReference>
<dbReference type="InterPro" id="IPR007647">
    <property type="entry name" value="RNA_pol_Rpb2_5"/>
</dbReference>
<evidence type="ECO:0000256" key="7">
    <source>
        <dbReference type="ARBA" id="ARBA00022840"/>
    </source>
</evidence>
<dbReference type="Proteomes" id="UP000626109">
    <property type="component" value="Unassembled WGS sequence"/>
</dbReference>
<dbReference type="Gene3D" id="1.10.510.10">
    <property type="entry name" value="Transferase(Phosphotransferase) domain 1"/>
    <property type="match status" value="1"/>
</dbReference>
<dbReference type="SUPFAM" id="SSF56112">
    <property type="entry name" value="Protein kinase-like (PK-like)"/>
    <property type="match status" value="1"/>
</dbReference>
<comment type="caution">
    <text evidence="13">The sequence shown here is derived from an EMBL/GenBank/DDBJ whole genome shotgun (WGS) entry which is preliminary data.</text>
</comment>
<keyword evidence="11" id="KW-1133">Transmembrane helix</keyword>
<evidence type="ECO:0000256" key="9">
    <source>
        <dbReference type="PROSITE-ProRule" id="PRU10141"/>
    </source>
</evidence>
<dbReference type="Gene3D" id="3.90.1100.10">
    <property type="match status" value="1"/>
</dbReference>
<dbReference type="Pfam" id="PF04561">
    <property type="entry name" value="RNA_pol_Rpb2_2"/>
    <property type="match status" value="1"/>
</dbReference>
<dbReference type="EC" id="2.7.7.6" evidence="2"/>
<dbReference type="Pfam" id="PF04565">
    <property type="entry name" value="RNA_pol_Rpb2_3"/>
    <property type="match status" value="1"/>
</dbReference>
<dbReference type="EMBL" id="CAJNNW010034206">
    <property type="protein sequence ID" value="CAE8721946.1"/>
    <property type="molecule type" value="Genomic_DNA"/>
</dbReference>
<dbReference type="InterPro" id="IPR007646">
    <property type="entry name" value="RNA_pol_Rpb2_4"/>
</dbReference>
<keyword evidence="11" id="KW-0472">Membrane</keyword>
<evidence type="ECO:0000256" key="10">
    <source>
        <dbReference type="RuleBase" id="RU000434"/>
    </source>
</evidence>
<dbReference type="Gene3D" id="3.90.1070.20">
    <property type="match status" value="1"/>
</dbReference>
<dbReference type="InterPro" id="IPR011009">
    <property type="entry name" value="Kinase-like_dom_sf"/>
</dbReference>